<evidence type="ECO:0000256" key="16">
    <source>
        <dbReference type="SAM" id="Phobius"/>
    </source>
</evidence>
<evidence type="ECO:0000256" key="14">
    <source>
        <dbReference type="PROSITE-ProRule" id="PRU00076"/>
    </source>
</evidence>
<dbReference type="AlphaFoldDB" id="A0AA47N7L9"/>
<evidence type="ECO:0000256" key="9">
    <source>
        <dbReference type="ARBA" id="ARBA00023136"/>
    </source>
</evidence>
<dbReference type="GO" id="GO:0016020">
    <property type="term" value="C:membrane"/>
    <property type="evidence" value="ECO:0007669"/>
    <property type="project" value="UniProtKB-SubCell"/>
</dbReference>
<dbReference type="FunFam" id="2.10.25.10:FF:000018">
    <property type="entry name" value="Delta-like 1"/>
    <property type="match status" value="1"/>
</dbReference>
<dbReference type="InterPro" id="IPR000152">
    <property type="entry name" value="EGF-type_Asp/Asn_hydroxyl_site"/>
</dbReference>
<dbReference type="EMBL" id="JAOPHQ010000852">
    <property type="protein sequence ID" value="KAK0153370.1"/>
    <property type="molecule type" value="Genomic_DNA"/>
</dbReference>
<feature type="domain" description="EGF-like" evidence="17">
    <location>
        <begin position="206"/>
        <end position="242"/>
    </location>
</feature>
<dbReference type="Pfam" id="PF12661">
    <property type="entry name" value="hEGF"/>
    <property type="match status" value="1"/>
</dbReference>
<feature type="disulfide bond" evidence="14">
    <location>
        <begin position="151"/>
        <end position="160"/>
    </location>
</feature>
<dbReference type="GO" id="GO:0005737">
    <property type="term" value="C:cytoplasm"/>
    <property type="evidence" value="ECO:0007669"/>
    <property type="project" value="UniProtKB-SubCell"/>
</dbReference>
<evidence type="ECO:0000256" key="13">
    <source>
        <dbReference type="ARBA" id="ARBA00072386"/>
    </source>
</evidence>
<feature type="domain" description="EGF-like" evidence="17">
    <location>
        <begin position="163"/>
        <end position="204"/>
    </location>
</feature>
<dbReference type="FunFam" id="2.10.25.10:FF:000321">
    <property type="entry name" value="Protein delta homolog 1"/>
    <property type="match status" value="1"/>
</dbReference>
<proteinExistence type="predicted"/>
<keyword evidence="5 16" id="KW-0812">Transmembrane</keyword>
<evidence type="ECO:0000313" key="18">
    <source>
        <dbReference type="EMBL" id="KAK0153370.1"/>
    </source>
</evidence>
<organism evidence="18 19">
    <name type="scientific">Merluccius polli</name>
    <name type="common">Benguela hake</name>
    <name type="synonym">Merluccius cadenati</name>
    <dbReference type="NCBI Taxonomy" id="89951"/>
    <lineage>
        <taxon>Eukaryota</taxon>
        <taxon>Metazoa</taxon>
        <taxon>Chordata</taxon>
        <taxon>Craniata</taxon>
        <taxon>Vertebrata</taxon>
        <taxon>Euteleostomi</taxon>
        <taxon>Actinopterygii</taxon>
        <taxon>Neopterygii</taxon>
        <taxon>Teleostei</taxon>
        <taxon>Neoteleostei</taxon>
        <taxon>Acanthomorphata</taxon>
        <taxon>Zeiogadaria</taxon>
        <taxon>Gadariae</taxon>
        <taxon>Gadiformes</taxon>
        <taxon>Gadoidei</taxon>
        <taxon>Merlucciidae</taxon>
        <taxon>Merluccius</taxon>
    </lineage>
</organism>
<dbReference type="PROSITE" id="PS00010">
    <property type="entry name" value="ASX_HYDROXYL"/>
    <property type="match status" value="1"/>
</dbReference>
<dbReference type="GO" id="GO:0005509">
    <property type="term" value="F:calcium ion binding"/>
    <property type="evidence" value="ECO:0007669"/>
    <property type="project" value="InterPro"/>
</dbReference>
<evidence type="ECO:0000256" key="3">
    <source>
        <dbReference type="ARBA" id="ARBA00022490"/>
    </source>
</evidence>
<evidence type="ECO:0000256" key="1">
    <source>
        <dbReference type="ARBA" id="ARBA00004479"/>
    </source>
</evidence>
<feature type="disulfide bond" evidence="14">
    <location>
        <begin position="194"/>
        <end position="203"/>
    </location>
</feature>
<evidence type="ECO:0000256" key="8">
    <source>
        <dbReference type="ARBA" id="ARBA00022989"/>
    </source>
</evidence>
<evidence type="ECO:0000256" key="5">
    <source>
        <dbReference type="ARBA" id="ARBA00022692"/>
    </source>
</evidence>
<dbReference type="FunFam" id="2.10.25.10:FF:000255">
    <property type="entry name" value="Sushi, nidogen and EGF-like domains 1"/>
    <property type="match status" value="1"/>
</dbReference>
<feature type="disulfide bond" evidence="14">
    <location>
        <begin position="289"/>
        <end position="298"/>
    </location>
</feature>
<dbReference type="GO" id="GO:0048731">
    <property type="term" value="P:system development"/>
    <property type="evidence" value="ECO:0007669"/>
    <property type="project" value="UniProtKB-ARBA"/>
</dbReference>
<dbReference type="InterPro" id="IPR050906">
    <property type="entry name" value="Notch_signaling"/>
</dbReference>
<name>A0AA47N7L9_MERPO</name>
<dbReference type="PROSITE" id="PS00022">
    <property type="entry name" value="EGF_1"/>
    <property type="match status" value="5"/>
</dbReference>
<dbReference type="InterPro" id="IPR000742">
    <property type="entry name" value="EGF"/>
</dbReference>
<dbReference type="InterPro" id="IPR009030">
    <property type="entry name" value="Growth_fac_rcpt_cys_sf"/>
</dbReference>
<feature type="domain" description="EGF-like" evidence="17">
    <location>
        <begin position="124"/>
        <end position="161"/>
    </location>
</feature>
<comment type="caution">
    <text evidence="14">Lacks conserved residue(s) required for the propagation of feature annotation.</text>
</comment>
<dbReference type="SMART" id="SM00181">
    <property type="entry name" value="EGF"/>
    <property type="match status" value="6"/>
</dbReference>
<evidence type="ECO:0000256" key="2">
    <source>
        <dbReference type="ARBA" id="ARBA00004496"/>
    </source>
</evidence>
<comment type="caution">
    <text evidence="18">The sequence shown here is derived from an EMBL/GenBank/DDBJ whole genome shotgun (WGS) entry which is preliminary data.</text>
</comment>
<dbReference type="SUPFAM" id="SSF57184">
    <property type="entry name" value="Growth factor receptor domain"/>
    <property type="match status" value="1"/>
</dbReference>
<dbReference type="SMART" id="SM00179">
    <property type="entry name" value="EGF_CA"/>
    <property type="match status" value="4"/>
</dbReference>
<evidence type="ECO:0000313" key="19">
    <source>
        <dbReference type="Proteomes" id="UP001174136"/>
    </source>
</evidence>
<evidence type="ECO:0000256" key="10">
    <source>
        <dbReference type="ARBA" id="ARBA00023157"/>
    </source>
</evidence>
<dbReference type="GO" id="GO:0005112">
    <property type="term" value="F:Notch binding"/>
    <property type="evidence" value="ECO:0007669"/>
    <property type="project" value="TreeGrafter"/>
</dbReference>
<keyword evidence="8 16" id="KW-1133">Transmembrane helix</keyword>
<keyword evidence="19" id="KW-1185">Reference proteome</keyword>
<gene>
    <name evidence="18" type="primary">DLK1</name>
    <name evidence="18" type="ORF">N1851_004962</name>
</gene>
<feature type="compositionally biased region" description="Pro residues" evidence="15">
    <location>
        <begin position="313"/>
        <end position="322"/>
    </location>
</feature>
<evidence type="ECO:0000256" key="12">
    <source>
        <dbReference type="ARBA" id="ARBA00061973"/>
    </source>
</evidence>
<keyword evidence="3" id="KW-0963">Cytoplasm</keyword>
<dbReference type="Pfam" id="PF00008">
    <property type="entry name" value="EGF"/>
    <property type="match status" value="3"/>
</dbReference>
<dbReference type="PANTHER" id="PTHR24044:SF507">
    <property type="entry name" value="NOTCH HOMOLOG 2 N-TERMINAL-LIKE PROTEIN B"/>
    <property type="match status" value="1"/>
</dbReference>
<feature type="compositionally biased region" description="Basic residues" evidence="15">
    <location>
        <begin position="303"/>
        <end position="312"/>
    </location>
</feature>
<feature type="disulfide bond" evidence="14">
    <location>
        <begin position="232"/>
        <end position="241"/>
    </location>
</feature>
<sequence>MKIRGSGAEPLRANFGEYLRQLQTRRHGGSLRGGQTDFDLMTDERLNTRGLSGHDHAPRLECSGGCNAESGLCVKPGECRCKPGWRGRTCDQCIPFPGCLHGACEKAWQCVCEEGWGGSHCDQDTSPCSPQPCSANATCVGTGEGGYLCLCPSGYMGDRCHLRKGPCLTNGSPCQNGGTCTDGEGEAAYASCLCPAGFAGDFCEINVDSCAPDPCLNGGNCTNHGLAFACACAPGFSGFTCNDTAGPPASAPPPSPPPPSPSPSPCLGGPCANGGTCVDLLDGTFRCACPRGFLGALCSQRQHRPKTARPKPARAPAPPAPPPDHRVLSLTPQHYTLPAHAFHKLLRPQERDLLKVGLKEGGGGGGGLASSHGQLLCFSILALLTCLVILGTTAIVFFGRCETWLANARYSQLVRQHRDHLLRESGAGAQDEPENSVNIILPEKIRLASFGRHYTSI</sequence>
<accession>A0AA47N7L9</accession>
<protein>
    <recommendedName>
        <fullName evidence="13">Protein delta homolog 1</fullName>
    </recommendedName>
</protein>
<reference evidence="18" key="1">
    <citation type="journal article" date="2023" name="Front. Mar. Sci.">
        <title>A new Merluccius polli reference genome to investigate the effects of global change in West African waters.</title>
        <authorList>
            <person name="Mateo J.L."/>
            <person name="Blanco-Fernandez C."/>
            <person name="Garcia-Vazquez E."/>
            <person name="Machado-Schiaffino G."/>
        </authorList>
    </citation>
    <scope>NUCLEOTIDE SEQUENCE</scope>
    <source>
        <strain evidence="18">C29</strain>
        <tissue evidence="18">Fin</tissue>
    </source>
</reference>
<keyword evidence="7" id="KW-0677">Repeat</keyword>
<dbReference type="Gene3D" id="2.10.25.10">
    <property type="entry name" value="Laminin"/>
    <property type="match status" value="5"/>
</dbReference>
<feature type="region of interest" description="Disordered" evidence="15">
    <location>
        <begin position="303"/>
        <end position="323"/>
    </location>
</feature>
<dbReference type="PANTHER" id="PTHR24044">
    <property type="entry name" value="NOTCH LIGAND FAMILY MEMBER"/>
    <property type="match status" value="1"/>
</dbReference>
<dbReference type="Pfam" id="PF21700">
    <property type="entry name" value="EGF_DL_JAG"/>
    <property type="match status" value="1"/>
</dbReference>
<comment type="subunit">
    <text evidence="12">Monomer. Interacts with SH3RF2.</text>
</comment>
<dbReference type="PROSITE" id="PS50026">
    <property type="entry name" value="EGF_3"/>
    <property type="match status" value="5"/>
</dbReference>
<evidence type="ECO:0000256" key="6">
    <source>
        <dbReference type="ARBA" id="ARBA00022729"/>
    </source>
</evidence>
<feature type="domain" description="EGF-like" evidence="17">
    <location>
        <begin position="262"/>
        <end position="299"/>
    </location>
</feature>
<keyword evidence="9 16" id="KW-0472">Membrane</keyword>
<evidence type="ECO:0000256" key="4">
    <source>
        <dbReference type="ARBA" id="ARBA00022536"/>
    </source>
</evidence>
<dbReference type="InterPro" id="IPR001881">
    <property type="entry name" value="EGF-like_Ca-bd_dom"/>
</dbReference>
<evidence type="ECO:0000256" key="15">
    <source>
        <dbReference type="SAM" id="MobiDB-lite"/>
    </source>
</evidence>
<dbReference type="CDD" id="cd00054">
    <property type="entry name" value="EGF_CA"/>
    <property type="match status" value="4"/>
</dbReference>
<keyword evidence="4 14" id="KW-0245">EGF-like domain</keyword>
<dbReference type="Proteomes" id="UP001174136">
    <property type="component" value="Unassembled WGS sequence"/>
</dbReference>
<dbReference type="SUPFAM" id="SSF57196">
    <property type="entry name" value="EGF/Laminin"/>
    <property type="match status" value="1"/>
</dbReference>
<feature type="domain" description="EGF-like" evidence="17">
    <location>
        <begin position="58"/>
        <end position="91"/>
    </location>
</feature>
<feature type="transmembrane region" description="Helical" evidence="16">
    <location>
        <begin position="378"/>
        <end position="399"/>
    </location>
</feature>
<evidence type="ECO:0000259" key="17">
    <source>
        <dbReference type="PROSITE" id="PS50026"/>
    </source>
</evidence>
<keyword evidence="6" id="KW-0732">Signal</keyword>
<evidence type="ECO:0000256" key="11">
    <source>
        <dbReference type="ARBA" id="ARBA00023180"/>
    </source>
</evidence>
<comment type="subcellular location">
    <subcellularLocation>
        <location evidence="2">Cytoplasm</location>
    </subcellularLocation>
    <subcellularLocation>
        <location evidence="1">Membrane</location>
        <topology evidence="1">Single-pass type I membrane protein</topology>
    </subcellularLocation>
</comment>
<dbReference type="InterPro" id="IPR013032">
    <property type="entry name" value="EGF-like_CS"/>
</dbReference>
<dbReference type="FunFam" id="2.10.25.10:FF:000118">
    <property type="entry name" value="protein delta homolog 2"/>
    <property type="match status" value="1"/>
</dbReference>
<feature type="disulfide bond" evidence="14">
    <location>
        <begin position="81"/>
        <end position="90"/>
    </location>
</feature>
<evidence type="ECO:0000256" key="7">
    <source>
        <dbReference type="ARBA" id="ARBA00022737"/>
    </source>
</evidence>
<dbReference type="PROSITE" id="PS01186">
    <property type="entry name" value="EGF_2"/>
    <property type="match status" value="5"/>
</dbReference>
<keyword evidence="10 14" id="KW-1015">Disulfide bond</keyword>
<keyword evidence="11" id="KW-0325">Glycoprotein</keyword>